<protein>
    <submittedName>
        <fullName evidence="11">ABC transporter permease</fullName>
    </submittedName>
</protein>
<evidence type="ECO:0000256" key="4">
    <source>
        <dbReference type="ARBA" id="ARBA00022989"/>
    </source>
</evidence>
<accession>A0ABN1RS17</accession>
<feature type="compositionally biased region" description="Low complexity" evidence="7">
    <location>
        <begin position="76"/>
        <end position="90"/>
    </location>
</feature>
<evidence type="ECO:0000256" key="8">
    <source>
        <dbReference type="SAM" id="Phobius"/>
    </source>
</evidence>
<feature type="domain" description="ABC3 transporter permease C-terminal" evidence="9">
    <location>
        <begin position="391"/>
        <end position="499"/>
    </location>
</feature>
<evidence type="ECO:0000256" key="6">
    <source>
        <dbReference type="ARBA" id="ARBA00038076"/>
    </source>
</evidence>
<feature type="region of interest" description="Disordered" evidence="7">
    <location>
        <begin position="1"/>
        <end position="93"/>
    </location>
</feature>
<dbReference type="PANTHER" id="PTHR30572:SF4">
    <property type="entry name" value="ABC TRANSPORTER PERMEASE YTRF"/>
    <property type="match status" value="1"/>
</dbReference>
<dbReference type="InterPro" id="IPR025857">
    <property type="entry name" value="MacB_PCD"/>
</dbReference>
<comment type="caution">
    <text evidence="11">The sequence shown here is derived from an EMBL/GenBank/DDBJ whole genome shotgun (WGS) entry which is preliminary data.</text>
</comment>
<feature type="domain" description="MacB-like periplasmic core" evidence="10">
    <location>
        <begin position="136"/>
        <end position="351"/>
    </location>
</feature>
<evidence type="ECO:0000256" key="7">
    <source>
        <dbReference type="SAM" id="MobiDB-lite"/>
    </source>
</evidence>
<evidence type="ECO:0000313" key="11">
    <source>
        <dbReference type="EMBL" id="GAA0962552.1"/>
    </source>
</evidence>
<comment type="subcellular location">
    <subcellularLocation>
        <location evidence="1">Cell membrane</location>
        <topology evidence="1">Multi-pass membrane protein</topology>
    </subcellularLocation>
</comment>
<dbReference type="InterPro" id="IPR003838">
    <property type="entry name" value="ABC3_permease_C"/>
</dbReference>
<feature type="transmembrane region" description="Helical" evidence="8">
    <location>
        <begin position="135"/>
        <end position="155"/>
    </location>
</feature>
<organism evidence="11 12">
    <name type="scientific">Kribbella koreensis</name>
    <dbReference type="NCBI Taxonomy" id="57909"/>
    <lineage>
        <taxon>Bacteria</taxon>
        <taxon>Bacillati</taxon>
        <taxon>Actinomycetota</taxon>
        <taxon>Actinomycetes</taxon>
        <taxon>Propionibacteriales</taxon>
        <taxon>Kribbellaceae</taxon>
        <taxon>Kribbella</taxon>
    </lineage>
</organism>
<feature type="transmembrane region" description="Helical" evidence="8">
    <location>
        <begin position="387"/>
        <end position="412"/>
    </location>
</feature>
<name>A0ABN1RS17_9ACTN</name>
<evidence type="ECO:0000259" key="9">
    <source>
        <dbReference type="Pfam" id="PF02687"/>
    </source>
</evidence>
<dbReference type="InterPro" id="IPR050250">
    <property type="entry name" value="Macrolide_Exporter_MacB"/>
</dbReference>
<dbReference type="Pfam" id="PF02687">
    <property type="entry name" value="FtsX"/>
    <property type="match status" value="1"/>
</dbReference>
<reference evidence="11 12" key="1">
    <citation type="journal article" date="2019" name="Int. J. Syst. Evol. Microbiol.">
        <title>The Global Catalogue of Microorganisms (GCM) 10K type strain sequencing project: providing services to taxonomists for standard genome sequencing and annotation.</title>
        <authorList>
            <consortium name="The Broad Institute Genomics Platform"/>
            <consortium name="The Broad Institute Genome Sequencing Center for Infectious Disease"/>
            <person name="Wu L."/>
            <person name="Ma J."/>
        </authorList>
    </citation>
    <scope>NUCLEOTIDE SEQUENCE [LARGE SCALE GENOMIC DNA]</scope>
    <source>
        <strain evidence="11 12">JCM 10977</strain>
    </source>
</reference>
<keyword evidence="12" id="KW-1185">Reference proteome</keyword>
<feature type="compositionally biased region" description="Low complexity" evidence="7">
    <location>
        <begin position="40"/>
        <end position="51"/>
    </location>
</feature>
<keyword evidence="2" id="KW-1003">Cell membrane</keyword>
<evidence type="ECO:0000256" key="5">
    <source>
        <dbReference type="ARBA" id="ARBA00023136"/>
    </source>
</evidence>
<keyword evidence="5 8" id="KW-0472">Membrane</keyword>
<proteinExistence type="inferred from homology"/>
<dbReference type="Proteomes" id="UP001500542">
    <property type="component" value="Unassembled WGS sequence"/>
</dbReference>
<evidence type="ECO:0000256" key="2">
    <source>
        <dbReference type="ARBA" id="ARBA00022475"/>
    </source>
</evidence>
<evidence type="ECO:0000256" key="3">
    <source>
        <dbReference type="ARBA" id="ARBA00022692"/>
    </source>
</evidence>
<sequence length="509" mass="52523">MTRPKPTRLRRAEKNTEGASKPQPHPSEATPNHPPEARAEAASSPSPTSAEDGARPSWAVTRGLESTEGPNHPPEARAGAASATRQAAAEDGARLRGRRLGSRAGAGQLTQPVRLAVSDLLLLGLTRVRTRPLRAALSALGISIGIATMIVVTGIPASSQQAVLDELSTLGPDLLRAAAAPNANDPSQTAGFPSESVGMAARIGPVQEVSGVANVHASVRRSDKIDGTTNSSGITVLAGTPNLLDLLGTKVYSGKFLSQATDKFPTVVLGAKAATWLGITDLPAGQPAPRILLNDTWFTVIGVLSTSPLAPDVEQSVLIGWDAAKTTLGFDGRPSVVYVRSTDTAVEDVRAVLGRTLNPEQPGTVQVSRPSEALAAKRITQNAFSTLFLGLAGVALLVGGIGVANTMVISVLERRREIGLRRALGANRRQIRGQFLTESVVLCTIGGLMGAILGVLGVIGYADAQGWPIVIPPTAVLAGLAASITVGVLAGVYPAIRASLLTPTEALAT</sequence>
<comment type="similarity">
    <text evidence="6">Belongs to the ABC-4 integral membrane protein family.</text>
</comment>
<keyword evidence="4 8" id="KW-1133">Transmembrane helix</keyword>
<keyword evidence="3 8" id="KW-0812">Transmembrane</keyword>
<gene>
    <name evidence="11" type="ORF">GCM10009554_80630</name>
</gene>
<evidence type="ECO:0000259" key="10">
    <source>
        <dbReference type="Pfam" id="PF12704"/>
    </source>
</evidence>
<feature type="transmembrane region" description="Helical" evidence="8">
    <location>
        <begin position="474"/>
        <end position="496"/>
    </location>
</feature>
<evidence type="ECO:0000313" key="12">
    <source>
        <dbReference type="Proteomes" id="UP001500542"/>
    </source>
</evidence>
<evidence type="ECO:0000256" key="1">
    <source>
        <dbReference type="ARBA" id="ARBA00004651"/>
    </source>
</evidence>
<dbReference type="PANTHER" id="PTHR30572">
    <property type="entry name" value="MEMBRANE COMPONENT OF TRANSPORTER-RELATED"/>
    <property type="match status" value="1"/>
</dbReference>
<dbReference type="EMBL" id="BAAAHK010000024">
    <property type="protein sequence ID" value="GAA0962552.1"/>
    <property type="molecule type" value="Genomic_DNA"/>
</dbReference>
<dbReference type="Pfam" id="PF12704">
    <property type="entry name" value="MacB_PCD"/>
    <property type="match status" value="1"/>
</dbReference>
<feature type="transmembrane region" description="Helical" evidence="8">
    <location>
        <begin position="439"/>
        <end position="462"/>
    </location>
</feature>